<feature type="region of interest" description="Disordered" evidence="1">
    <location>
        <begin position="1"/>
        <end position="28"/>
    </location>
</feature>
<sequence>MSNDISSMYTKDRNIRTGRKGYGQWKHEKEDAIRPADYGNYILEKKRGKKKCG</sequence>
<proteinExistence type="predicted"/>
<evidence type="ECO:0000256" key="1">
    <source>
        <dbReference type="SAM" id="MobiDB-lite"/>
    </source>
</evidence>
<reference evidence="2" key="1">
    <citation type="journal article" date="2021" name="Proc. Natl. Acad. Sci. U.S.A.">
        <title>A Catalog of Tens of Thousands of Viruses from Human Metagenomes Reveals Hidden Associations with Chronic Diseases.</title>
        <authorList>
            <person name="Tisza M.J."/>
            <person name="Buck C.B."/>
        </authorList>
    </citation>
    <scope>NUCLEOTIDE SEQUENCE</scope>
    <source>
        <strain evidence="2">CtmYS12</strain>
    </source>
</reference>
<organism evidence="2">
    <name type="scientific">Siphoviridae sp. ctmYS12</name>
    <dbReference type="NCBI Taxonomy" id="2825652"/>
    <lineage>
        <taxon>Viruses</taxon>
        <taxon>Duplodnaviria</taxon>
        <taxon>Heunggongvirae</taxon>
        <taxon>Uroviricota</taxon>
        <taxon>Caudoviricetes</taxon>
    </lineage>
</organism>
<protein>
    <submittedName>
        <fullName evidence="2">Uncharacterized protein</fullName>
    </submittedName>
</protein>
<name>A0A8S5P663_9CAUD</name>
<dbReference type="EMBL" id="BK015347">
    <property type="protein sequence ID" value="DAE02566.1"/>
    <property type="molecule type" value="Genomic_DNA"/>
</dbReference>
<evidence type="ECO:0000313" key="2">
    <source>
        <dbReference type="EMBL" id="DAE02566.1"/>
    </source>
</evidence>
<accession>A0A8S5P663</accession>